<dbReference type="Proteomes" id="UP000290365">
    <property type="component" value="Chromosome"/>
</dbReference>
<dbReference type="PROSITE" id="PS50943">
    <property type="entry name" value="HTH_CROC1"/>
    <property type="match status" value="1"/>
</dbReference>
<dbReference type="Pfam" id="PF13443">
    <property type="entry name" value="HTH_26"/>
    <property type="match status" value="1"/>
</dbReference>
<evidence type="ECO:0000259" key="1">
    <source>
        <dbReference type="PROSITE" id="PS50943"/>
    </source>
</evidence>
<reference evidence="2 3" key="1">
    <citation type="submission" date="2019-01" db="EMBL/GenBank/DDBJ databases">
        <title>Ktedonosporobacter rubrisoli SCAWS-G2.</title>
        <authorList>
            <person name="Huang Y."/>
            <person name="Yan B."/>
        </authorList>
    </citation>
    <scope>NUCLEOTIDE SEQUENCE [LARGE SCALE GENOMIC DNA]</scope>
    <source>
        <strain evidence="2 3">SCAWS-G2</strain>
    </source>
</reference>
<keyword evidence="3" id="KW-1185">Reference proteome</keyword>
<dbReference type="AlphaFoldDB" id="A0A4P6JSV8"/>
<dbReference type="EMBL" id="CP035758">
    <property type="protein sequence ID" value="QBD78375.1"/>
    <property type="molecule type" value="Genomic_DNA"/>
</dbReference>
<gene>
    <name evidence="2" type="ORF">EPA93_21185</name>
</gene>
<evidence type="ECO:0000313" key="3">
    <source>
        <dbReference type="Proteomes" id="UP000290365"/>
    </source>
</evidence>
<sequence>MLRLRMKELAQQQKMSMTLLSHRSEVAYGVIKACYRNPYRSINSETINKIAKALQVPATDLFEDVSEDYMKREMEEKRKNKDAGEGA</sequence>
<dbReference type="SUPFAM" id="SSF47413">
    <property type="entry name" value="lambda repressor-like DNA-binding domains"/>
    <property type="match status" value="1"/>
</dbReference>
<evidence type="ECO:0000313" key="2">
    <source>
        <dbReference type="EMBL" id="QBD78375.1"/>
    </source>
</evidence>
<name>A0A4P6JSV8_KTERU</name>
<protein>
    <submittedName>
        <fullName evidence="2">XRE family transcriptional regulator</fullName>
    </submittedName>
</protein>
<dbReference type="KEGG" id="kbs:EPA93_21185"/>
<accession>A0A4P6JSV8</accession>
<dbReference type="InterPro" id="IPR001387">
    <property type="entry name" value="Cro/C1-type_HTH"/>
</dbReference>
<organism evidence="2 3">
    <name type="scientific">Ktedonosporobacter rubrisoli</name>
    <dbReference type="NCBI Taxonomy" id="2509675"/>
    <lineage>
        <taxon>Bacteria</taxon>
        <taxon>Bacillati</taxon>
        <taxon>Chloroflexota</taxon>
        <taxon>Ktedonobacteria</taxon>
        <taxon>Ktedonobacterales</taxon>
        <taxon>Ktedonosporobacteraceae</taxon>
        <taxon>Ktedonosporobacter</taxon>
    </lineage>
</organism>
<dbReference type="RefSeq" id="WP_129889428.1">
    <property type="nucleotide sequence ID" value="NZ_CP035758.1"/>
</dbReference>
<dbReference type="GO" id="GO:0003677">
    <property type="term" value="F:DNA binding"/>
    <property type="evidence" value="ECO:0007669"/>
    <property type="project" value="InterPro"/>
</dbReference>
<dbReference type="OrthoDB" id="162401at2"/>
<proteinExistence type="predicted"/>
<dbReference type="InterPro" id="IPR010982">
    <property type="entry name" value="Lambda_DNA-bd_dom_sf"/>
</dbReference>
<dbReference type="Gene3D" id="1.10.260.40">
    <property type="entry name" value="lambda repressor-like DNA-binding domains"/>
    <property type="match status" value="1"/>
</dbReference>
<feature type="domain" description="HTH cro/C1-type" evidence="1">
    <location>
        <begin position="6"/>
        <end position="61"/>
    </location>
</feature>